<dbReference type="EMBL" id="JAAKYA010000077">
    <property type="protein sequence ID" value="NGO39946.1"/>
    <property type="molecule type" value="Genomic_DNA"/>
</dbReference>
<keyword evidence="2" id="KW-1185">Reference proteome</keyword>
<dbReference type="AlphaFoldDB" id="A0A6M1RJP9"/>
<proteinExistence type="predicted"/>
<gene>
    <name evidence="1" type="ORF">G4L39_11175</name>
</gene>
<sequence length="162" mass="17005">MLPPAAPYAGTFGGPGPLLSDSPTRTVGSATATLATQDELSGSLFGIRLGPFAEWDLGKRWALNVSGGFVLAPATLDYDFTDTTTPGGGSPVTTRGSTSETEVLYGAYASCLLNYALTERWSLYGGGQFQYLTDFETTTAGHTARLDAGATFFGVFGVQFEF</sequence>
<evidence type="ECO:0000313" key="2">
    <source>
        <dbReference type="Proteomes" id="UP000477311"/>
    </source>
</evidence>
<accession>A0A6M1RJP9</accession>
<protein>
    <submittedName>
        <fullName evidence="1">Uncharacterized protein</fullName>
    </submittedName>
</protein>
<dbReference type="RefSeq" id="WP_165108261.1">
    <property type="nucleotide sequence ID" value="NZ_JAAKYA010000077.1"/>
</dbReference>
<dbReference type="Proteomes" id="UP000477311">
    <property type="component" value="Unassembled WGS sequence"/>
</dbReference>
<evidence type="ECO:0000313" key="1">
    <source>
        <dbReference type="EMBL" id="NGO39946.1"/>
    </source>
</evidence>
<comment type="caution">
    <text evidence="1">The sequence shown here is derived from an EMBL/GenBank/DDBJ whole genome shotgun (WGS) entry which is preliminary data.</text>
</comment>
<reference evidence="1 2" key="1">
    <citation type="submission" date="2020-02" db="EMBL/GenBank/DDBJ databases">
        <title>Draft genome sequence of Limisphaera ngatamarikiensis NGM72.4T, a thermophilic Verrucomicrobia grouped in subdivision 3.</title>
        <authorList>
            <person name="Carere C.R."/>
            <person name="Steen J."/>
            <person name="Hugenholtz P."/>
            <person name="Stott M.B."/>
        </authorList>
    </citation>
    <scope>NUCLEOTIDE SEQUENCE [LARGE SCALE GENOMIC DNA]</scope>
    <source>
        <strain evidence="1 2">NGM72.4</strain>
    </source>
</reference>
<name>A0A6M1RJP9_9BACT</name>
<organism evidence="1 2">
    <name type="scientific">Limisphaera ngatamarikiensis</name>
    <dbReference type="NCBI Taxonomy" id="1324935"/>
    <lineage>
        <taxon>Bacteria</taxon>
        <taxon>Pseudomonadati</taxon>
        <taxon>Verrucomicrobiota</taxon>
        <taxon>Verrucomicrobiia</taxon>
        <taxon>Limisphaerales</taxon>
        <taxon>Limisphaeraceae</taxon>
        <taxon>Limisphaera</taxon>
    </lineage>
</organism>